<dbReference type="HAMAP" id="MF_00049_B">
    <property type="entry name" value="Leu_tRNA_synth_B"/>
    <property type="match status" value="1"/>
</dbReference>
<evidence type="ECO:0000313" key="16">
    <source>
        <dbReference type="Proteomes" id="UP001238523"/>
    </source>
</evidence>
<feature type="domain" description="Methionyl/Valyl/Leucyl/Isoleucyl-tRNA synthetase anticodon-binding" evidence="13">
    <location>
        <begin position="976"/>
        <end position="1092"/>
    </location>
</feature>
<organism evidence="15 16">
    <name type="scientific">Aequorivita marisscotiae</name>
    <dbReference type="NCBI Taxonomy" id="3040348"/>
    <lineage>
        <taxon>Bacteria</taxon>
        <taxon>Pseudomonadati</taxon>
        <taxon>Bacteroidota</taxon>
        <taxon>Flavobacteriia</taxon>
        <taxon>Flavobacteriales</taxon>
        <taxon>Flavobacteriaceae</taxon>
        <taxon>Aequorivita</taxon>
    </lineage>
</organism>
<dbReference type="SUPFAM" id="SSF52374">
    <property type="entry name" value="Nucleotidylyl transferase"/>
    <property type="match status" value="1"/>
</dbReference>
<dbReference type="InterPro" id="IPR009008">
    <property type="entry name" value="Val/Leu/Ile-tRNA-synth_edit"/>
</dbReference>
<dbReference type="SUPFAM" id="SSF52980">
    <property type="entry name" value="Restriction endonuclease-like"/>
    <property type="match status" value="1"/>
</dbReference>
<dbReference type="InterPro" id="IPR011335">
    <property type="entry name" value="Restrct_endonuc-II-like"/>
</dbReference>
<sequence length="1128" mass="128703">MGKYHFNEIEAKWQKHWAENETFKAKNPGSPPSEGLGEPYYVLDMFPYPSGAGLHVGHPLGYIASDVYARFKRHQGFNVLHPMGYDSFGLPAEQYAIQTGQHPAQTTKVNIEGGVDNSGNKIDGYRKQLDKIGFSFDWSREVRTSDPEYYKWTQWIFLQLFDSWYDTDLNKARSIEELRSIFSSEGNIHINAVCDDGIAHFTASEWLDFSETEKQEILLKYRLTYLAETEVNWCPQLGTVLANDEIVNGVSERGGYPVVRKKMKQWSMRITAYAQRLLDGLENIDWPQPLKDSQTNWIGRSKGASVEFKVLPLTPSEVGGASSAEYLTGNSKIIGTLLSRAKEMRKNPTKAEALLWNELKTKKTGYKFRQQHPIDNYIVDFVCLSKRLIIEVDGEIHQYQLEKDGERELLLKEKKGFKILHFTNNEVFHNLEKVISKINETLEIIPKLEDLEEALIPPLGARGTIPVFTTRPDTIFGVSFMVLAPEHELVSKITTAEQKEAVENYVEATAKRSERERMADVKTITGVFTGAYAEHPFTKEPIPIWIGDYVLAGYGTGAVMSVPCGDQRDYEFAKHFNIPIPNIFKDADISEEAYSDKENTIITNSDFLNGLNYSEAMEKIITALEEKGIGEGKINYRLRDAVFSRQRYWGEPFPIYYKDGMPYAIPTKCLPLRLPDVEKYLPTEEGEPPLGRADDWAWDEKQLSVVSCQLIDYKTVFPLELNTMPGWAGSSWYFFRYMESEMRNEVFASKEALNYWKNVDLYIGGSEHATGHLLYSRFWVKFMHDRGLVPVEEPFKKLINQGMILGESAFVHRIEGENKFVSATLAKDYNTQPIHSDVSFVNNSNELDIETFKNWREEYKDAIFILEDGSNYEPNSSPLGRTGGDFKVSREVEKMSKSKYNVVNPDDICNQYGADTLRMYEMFLGPLEQAKPWNTAGITGVHGFLKKLWKLYHTGPDDSFYVADTPPLGEPEGDKREALKTLHKTIKKVQEDIEDFSFNTSVSSFMIAVNELTAQKCNSREVLEPFIILISPYAPHIAEELWQKLGHSESISTAPFPKFEQKYLVESTKEYPISFNGKMRFTMKLPLDLSKDEIESAVMAHEKTAQYLEGRTPKKVIIVPGIIVNIVG</sequence>
<evidence type="ECO:0000256" key="9">
    <source>
        <dbReference type="HAMAP-Rule" id="MF_00049"/>
    </source>
</evidence>
<evidence type="ECO:0000259" key="11">
    <source>
        <dbReference type="Pfam" id="PF00133"/>
    </source>
</evidence>
<dbReference type="Pfam" id="PF04480">
    <property type="entry name" value="DUF559"/>
    <property type="match status" value="1"/>
</dbReference>
<keyword evidence="7 9" id="KW-0030">Aminoacyl-tRNA synthetase</keyword>
<dbReference type="InterPro" id="IPR002302">
    <property type="entry name" value="Leu-tRNA-ligase"/>
</dbReference>
<dbReference type="InterPro" id="IPR025709">
    <property type="entry name" value="Leu_tRNA-synth_edit"/>
</dbReference>
<dbReference type="Gene3D" id="3.40.50.620">
    <property type="entry name" value="HUPs"/>
    <property type="match status" value="3"/>
</dbReference>
<dbReference type="Gene3D" id="3.40.960.10">
    <property type="entry name" value="VSR Endonuclease"/>
    <property type="match status" value="1"/>
</dbReference>
<dbReference type="CDD" id="cd07958">
    <property type="entry name" value="Anticodon_Ia_Leu_BEm"/>
    <property type="match status" value="1"/>
</dbReference>
<evidence type="ECO:0000256" key="2">
    <source>
        <dbReference type="ARBA" id="ARBA00022490"/>
    </source>
</evidence>
<dbReference type="Proteomes" id="UP001238523">
    <property type="component" value="Chromosome"/>
</dbReference>
<accession>A0ABY8KZ85</accession>
<dbReference type="EMBL" id="CP122379">
    <property type="protein sequence ID" value="WGF93232.1"/>
    <property type="molecule type" value="Genomic_DNA"/>
</dbReference>
<feature type="domain" description="Leucyl-tRNA synthetase editing" evidence="14">
    <location>
        <begin position="463"/>
        <end position="624"/>
    </location>
</feature>
<evidence type="ECO:0000256" key="1">
    <source>
        <dbReference type="ARBA" id="ARBA00005594"/>
    </source>
</evidence>
<dbReference type="InterPro" id="IPR007569">
    <property type="entry name" value="DUF559"/>
</dbReference>
<dbReference type="GO" id="GO:0016874">
    <property type="term" value="F:ligase activity"/>
    <property type="evidence" value="ECO:0007669"/>
    <property type="project" value="UniProtKB-KW"/>
</dbReference>
<name>A0ABY8KZ85_9FLAO</name>
<dbReference type="InterPro" id="IPR002300">
    <property type="entry name" value="aa-tRNA-synth_Ia"/>
</dbReference>
<protein>
    <recommendedName>
        <fullName evidence="9">Leucine--tRNA ligase</fullName>
        <ecNumber evidence="9">6.1.1.4</ecNumber>
    </recommendedName>
    <alternativeName>
        <fullName evidence="9">Leucyl-tRNA synthetase</fullName>
        <shortName evidence="9">LeuRS</shortName>
    </alternativeName>
</protein>
<dbReference type="InterPro" id="IPR014729">
    <property type="entry name" value="Rossmann-like_a/b/a_fold"/>
</dbReference>
<evidence type="ECO:0000313" key="15">
    <source>
        <dbReference type="EMBL" id="WGF93232.1"/>
    </source>
</evidence>
<dbReference type="RefSeq" id="WP_279449305.1">
    <property type="nucleotide sequence ID" value="NZ_CP122379.1"/>
</dbReference>
<evidence type="ECO:0000256" key="8">
    <source>
        <dbReference type="ARBA" id="ARBA00047469"/>
    </source>
</evidence>
<dbReference type="PANTHER" id="PTHR43740:SF2">
    <property type="entry name" value="LEUCINE--TRNA LIGASE, MITOCHONDRIAL"/>
    <property type="match status" value="1"/>
</dbReference>
<evidence type="ECO:0000256" key="4">
    <source>
        <dbReference type="ARBA" id="ARBA00022741"/>
    </source>
</evidence>
<evidence type="ECO:0000259" key="12">
    <source>
        <dbReference type="Pfam" id="PF04480"/>
    </source>
</evidence>
<comment type="subcellular location">
    <subcellularLocation>
        <location evidence="9">Cytoplasm</location>
    </subcellularLocation>
</comment>
<feature type="binding site" evidence="9">
    <location>
        <position position="897"/>
    </location>
    <ligand>
        <name>ATP</name>
        <dbReference type="ChEBI" id="CHEBI:30616"/>
    </ligand>
</feature>
<feature type="domain" description="DUF559" evidence="12">
    <location>
        <begin position="339"/>
        <end position="442"/>
    </location>
</feature>
<feature type="domain" description="Aminoacyl-tRNA synthetase class Ia" evidence="11">
    <location>
        <begin position="891"/>
        <end position="920"/>
    </location>
</feature>
<feature type="domain" description="Aminoacyl-tRNA synthetase class Ia" evidence="11">
    <location>
        <begin position="12"/>
        <end position="162"/>
    </location>
</feature>
<dbReference type="PRINTS" id="PR00985">
    <property type="entry name" value="TRNASYNTHLEU"/>
</dbReference>
<comment type="caution">
    <text evidence="9">Lacks conserved residue(s) required for the propagation of feature annotation.</text>
</comment>
<dbReference type="SUPFAM" id="SSF50677">
    <property type="entry name" value="ValRS/IleRS/LeuRS editing domain"/>
    <property type="match status" value="1"/>
</dbReference>
<dbReference type="InterPro" id="IPR001412">
    <property type="entry name" value="aa-tRNA-synth_I_CS"/>
</dbReference>
<keyword evidence="3 9" id="KW-0436">Ligase</keyword>
<dbReference type="Pfam" id="PF13603">
    <property type="entry name" value="tRNA-synt_1_2"/>
    <property type="match status" value="1"/>
</dbReference>
<dbReference type="Pfam" id="PF08264">
    <property type="entry name" value="Anticodon_1"/>
    <property type="match status" value="1"/>
</dbReference>
<evidence type="ECO:0000256" key="5">
    <source>
        <dbReference type="ARBA" id="ARBA00022840"/>
    </source>
</evidence>
<dbReference type="InterPro" id="IPR047216">
    <property type="entry name" value="Endonuclease_DUF559_bact"/>
</dbReference>
<evidence type="ECO:0000256" key="10">
    <source>
        <dbReference type="RuleBase" id="RU363035"/>
    </source>
</evidence>
<keyword evidence="6 9" id="KW-0648">Protein biosynthesis</keyword>
<evidence type="ECO:0000256" key="7">
    <source>
        <dbReference type="ARBA" id="ARBA00023146"/>
    </source>
</evidence>
<dbReference type="Gene3D" id="3.90.740.10">
    <property type="entry name" value="Valyl/Leucyl/Isoleucyl-tRNA synthetase, editing domain"/>
    <property type="match status" value="1"/>
</dbReference>
<evidence type="ECO:0000256" key="3">
    <source>
        <dbReference type="ARBA" id="ARBA00022598"/>
    </source>
</evidence>
<keyword evidence="5 9" id="KW-0067">ATP-binding</keyword>
<keyword evidence="16" id="KW-1185">Reference proteome</keyword>
<comment type="catalytic activity">
    <reaction evidence="8 9">
        <text>tRNA(Leu) + L-leucine + ATP = L-leucyl-tRNA(Leu) + AMP + diphosphate</text>
        <dbReference type="Rhea" id="RHEA:11688"/>
        <dbReference type="Rhea" id="RHEA-COMP:9613"/>
        <dbReference type="Rhea" id="RHEA-COMP:9622"/>
        <dbReference type="ChEBI" id="CHEBI:30616"/>
        <dbReference type="ChEBI" id="CHEBI:33019"/>
        <dbReference type="ChEBI" id="CHEBI:57427"/>
        <dbReference type="ChEBI" id="CHEBI:78442"/>
        <dbReference type="ChEBI" id="CHEBI:78494"/>
        <dbReference type="ChEBI" id="CHEBI:456215"/>
        <dbReference type="EC" id="6.1.1.4"/>
    </reaction>
</comment>
<dbReference type="InterPro" id="IPR013155">
    <property type="entry name" value="M/V/L/I-tRNA-synth_anticd-bd"/>
</dbReference>
<keyword evidence="4 9" id="KW-0547">Nucleotide-binding</keyword>
<comment type="similarity">
    <text evidence="1 9 10">Belongs to the class-I aminoacyl-tRNA synthetase family.</text>
</comment>
<dbReference type="PANTHER" id="PTHR43740">
    <property type="entry name" value="LEUCYL-TRNA SYNTHETASE"/>
    <property type="match status" value="1"/>
</dbReference>
<reference evidence="15 16" key="1">
    <citation type="submission" date="2023-04" db="EMBL/GenBank/DDBJ databases">
        <title>Taxonomic identification of the Arctic strain Aequorivita sp. nov. and transcriptomic analysis in response to temperature stress.</title>
        <authorList>
            <person name="Liu W."/>
            <person name="Cong B."/>
            <person name="Lin J."/>
        </authorList>
    </citation>
    <scope>NUCLEOTIDE SEQUENCE [LARGE SCALE GENOMIC DNA]</scope>
    <source>
        <strain evidence="15 16">Ant34-E75</strain>
    </source>
</reference>
<feature type="short sequence motif" description="'KMSKS' region" evidence="9">
    <location>
        <begin position="894"/>
        <end position="898"/>
    </location>
</feature>
<dbReference type="CDD" id="cd01038">
    <property type="entry name" value="Endonuclease_DUF559"/>
    <property type="match status" value="1"/>
</dbReference>
<dbReference type="SUPFAM" id="SSF47323">
    <property type="entry name" value="Anticodon-binding domain of a subclass of class I aminoacyl-tRNA synthetases"/>
    <property type="match status" value="1"/>
</dbReference>
<proteinExistence type="inferred from homology"/>
<dbReference type="Gene3D" id="1.10.730.10">
    <property type="entry name" value="Isoleucyl-tRNA Synthetase, Domain 1"/>
    <property type="match status" value="1"/>
</dbReference>
<dbReference type="EC" id="6.1.1.4" evidence="9"/>
<dbReference type="PROSITE" id="PS00178">
    <property type="entry name" value="AA_TRNA_LIGASE_I"/>
    <property type="match status" value="1"/>
</dbReference>
<dbReference type="Pfam" id="PF00133">
    <property type="entry name" value="tRNA-synt_1"/>
    <property type="match status" value="2"/>
</dbReference>
<evidence type="ECO:0000259" key="13">
    <source>
        <dbReference type="Pfam" id="PF08264"/>
    </source>
</evidence>
<keyword evidence="2 9" id="KW-0963">Cytoplasm</keyword>
<dbReference type="InterPro" id="IPR009080">
    <property type="entry name" value="tRNAsynth_Ia_anticodon-bd"/>
</dbReference>
<evidence type="ECO:0000259" key="14">
    <source>
        <dbReference type="Pfam" id="PF13603"/>
    </source>
</evidence>
<evidence type="ECO:0000256" key="6">
    <source>
        <dbReference type="ARBA" id="ARBA00022917"/>
    </source>
</evidence>
<gene>
    <name evidence="9" type="primary">leuS</name>
    <name evidence="15" type="ORF">QCQ61_03365</name>
</gene>